<evidence type="ECO:0000259" key="4">
    <source>
        <dbReference type="PROSITE" id="PS52004"/>
    </source>
</evidence>
<reference evidence="5" key="1">
    <citation type="submission" date="2020-11" db="EMBL/GenBank/DDBJ databases">
        <authorList>
            <consortium name="DOE Joint Genome Institute"/>
            <person name="Ahrendt S."/>
            <person name="Riley R."/>
            <person name="Andreopoulos W."/>
            <person name="Labutti K."/>
            <person name="Pangilinan J."/>
            <person name="Ruiz-Duenas F.J."/>
            <person name="Barrasa J.M."/>
            <person name="Sanchez-Garcia M."/>
            <person name="Camarero S."/>
            <person name="Miyauchi S."/>
            <person name="Serrano A."/>
            <person name="Linde D."/>
            <person name="Babiker R."/>
            <person name="Drula E."/>
            <person name="Ayuso-Fernandez I."/>
            <person name="Pacheco R."/>
            <person name="Padilla G."/>
            <person name="Ferreira P."/>
            <person name="Barriuso J."/>
            <person name="Kellner H."/>
            <person name="Castanera R."/>
            <person name="Alfaro M."/>
            <person name="Ramirez L."/>
            <person name="Pisabarro A.G."/>
            <person name="Kuo A."/>
            <person name="Tritt A."/>
            <person name="Lipzen A."/>
            <person name="He G."/>
            <person name="Yan M."/>
            <person name="Ng V."/>
            <person name="Cullen D."/>
            <person name="Martin F."/>
            <person name="Rosso M.-N."/>
            <person name="Henrissat B."/>
            <person name="Hibbett D."/>
            <person name="Martinez A.T."/>
            <person name="Grigoriev I.V."/>
        </authorList>
    </citation>
    <scope>NUCLEOTIDE SEQUENCE</scope>
    <source>
        <strain evidence="5">AH 40177</strain>
    </source>
</reference>
<dbReference type="GO" id="GO:0004315">
    <property type="term" value="F:3-oxoacyl-[acyl-carrier-protein] synthase activity"/>
    <property type="evidence" value="ECO:0007669"/>
    <property type="project" value="InterPro"/>
</dbReference>
<dbReference type="SMART" id="SM00825">
    <property type="entry name" value="PKS_KS"/>
    <property type="match status" value="1"/>
</dbReference>
<evidence type="ECO:0000313" key="6">
    <source>
        <dbReference type="Proteomes" id="UP000772434"/>
    </source>
</evidence>
<dbReference type="Proteomes" id="UP000772434">
    <property type="component" value="Unassembled WGS sequence"/>
</dbReference>
<keyword evidence="2" id="KW-0511">Multifunctional enzyme</keyword>
<dbReference type="SUPFAM" id="SSF53901">
    <property type="entry name" value="Thiolase-like"/>
    <property type="match status" value="1"/>
</dbReference>
<dbReference type="Pfam" id="PF02801">
    <property type="entry name" value="Ketoacyl-synt_C"/>
    <property type="match status" value="1"/>
</dbReference>
<dbReference type="InterPro" id="IPR018201">
    <property type="entry name" value="Ketoacyl_synth_AS"/>
</dbReference>
<evidence type="ECO:0000256" key="1">
    <source>
        <dbReference type="ARBA" id="ARBA00022679"/>
    </source>
</evidence>
<evidence type="ECO:0000313" key="5">
    <source>
        <dbReference type="EMBL" id="KAF9062553.1"/>
    </source>
</evidence>
<dbReference type="GO" id="GO:0004312">
    <property type="term" value="F:fatty acid synthase activity"/>
    <property type="evidence" value="ECO:0007669"/>
    <property type="project" value="TreeGrafter"/>
</dbReference>
<dbReference type="GO" id="GO:0006633">
    <property type="term" value="P:fatty acid biosynthetic process"/>
    <property type="evidence" value="ECO:0007669"/>
    <property type="project" value="InterPro"/>
</dbReference>
<dbReference type="PANTHER" id="PTHR43775">
    <property type="entry name" value="FATTY ACID SYNTHASE"/>
    <property type="match status" value="1"/>
</dbReference>
<sequence>MDPHQRLALELTWEALENAGISPKNLAGSDTAVFMGVDTDDYSRLLLEDMANIEAWMGIGTGAHGIPNRISYHLDLMGPSAAVDSACASSLTAVHLGCRAIANGESRVAIVGAVLGVAGVLAKDGICRSFDDDAGGYARGEGSLACSIADGDNILAVIKGTAVAHDGKTDGIMVPNAKAQALVARQVLARAGIDPLAVTFIEAHATSTSLGDPTEISASKPCMEVRRERF</sequence>
<dbReference type="PANTHER" id="PTHR43775:SF22">
    <property type="entry name" value="SYNTHASE, PUTATIVE (JCVI)-RELATED"/>
    <property type="match status" value="1"/>
</dbReference>
<comment type="caution">
    <text evidence="5">The sequence shown here is derived from an EMBL/GenBank/DDBJ whole genome shotgun (WGS) entry which is preliminary data.</text>
</comment>
<dbReference type="InterPro" id="IPR020841">
    <property type="entry name" value="PKS_Beta-ketoAc_synthase_dom"/>
</dbReference>
<evidence type="ECO:0000256" key="2">
    <source>
        <dbReference type="ARBA" id="ARBA00023268"/>
    </source>
</evidence>
<protein>
    <submittedName>
        <fullName evidence="5">MSAS-type ketosynthase domain 2</fullName>
    </submittedName>
</protein>
<dbReference type="InterPro" id="IPR014030">
    <property type="entry name" value="Ketoacyl_synth_N"/>
</dbReference>
<dbReference type="Gene3D" id="3.40.47.10">
    <property type="match status" value="1"/>
</dbReference>
<organism evidence="5 6">
    <name type="scientific">Rhodocollybia butyracea</name>
    <dbReference type="NCBI Taxonomy" id="206335"/>
    <lineage>
        <taxon>Eukaryota</taxon>
        <taxon>Fungi</taxon>
        <taxon>Dikarya</taxon>
        <taxon>Basidiomycota</taxon>
        <taxon>Agaricomycotina</taxon>
        <taxon>Agaricomycetes</taxon>
        <taxon>Agaricomycetidae</taxon>
        <taxon>Agaricales</taxon>
        <taxon>Marasmiineae</taxon>
        <taxon>Omphalotaceae</taxon>
        <taxon>Rhodocollybia</taxon>
    </lineage>
</organism>
<dbReference type="PROSITE" id="PS52004">
    <property type="entry name" value="KS3_2"/>
    <property type="match status" value="1"/>
</dbReference>
<dbReference type="AlphaFoldDB" id="A0A9P5U2E2"/>
<evidence type="ECO:0000256" key="3">
    <source>
        <dbReference type="RuleBase" id="RU003694"/>
    </source>
</evidence>
<dbReference type="Pfam" id="PF00109">
    <property type="entry name" value="ketoacyl-synt"/>
    <property type="match status" value="1"/>
</dbReference>
<keyword evidence="1 3" id="KW-0808">Transferase</keyword>
<dbReference type="CDD" id="cd00833">
    <property type="entry name" value="PKS"/>
    <property type="match status" value="1"/>
</dbReference>
<dbReference type="InterPro" id="IPR016039">
    <property type="entry name" value="Thiolase-like"/>
</dbReference>
<accession>A0A9P5U2E2</accession>
<dbReference type="InterPro" id="IPR014031">
    <property type="entry name" value="Ketoacyl_synth_C"/>
</dbReference>
<keyword evidence="6" id="KW-1185">Reference proteome</keyword>
<dbReference type="OrthoDB" id="3068212at2759"/>
<dbReference type="InterPro" id="IPR050091">
    <property type="entry name" value="PKS_NRPS_Biosynth_Enz"/>
</dbReference>
<comment type="similarity">
    <text evidence="3">Belongs to the thiolase-like superfamily. Beta-ketoacyl-ACP synthases family.</text>
</comment>
<gene>
    <name evidence="5" type="ORF">BDP27DRAFT_1385123</name>
</gene>
<dbReference type="PROSITE" id="PS00606">
    <property type="entry name" value="KS3_1"/>
    <property type="match status" value="1"/>
</dbReference>
<dbReference type="GO" id="GO:0044550">
    <property type="term" value="P:secondary metabolite biosynthetic process"/>
    <property type="evidence" value="ECO:0007669"/>
    <property type="project" value="TreeGrafter"/>
</dbReference>
<proteinExistence type="inferred from homology"/>
<dbReference type="EMBL" id="JADNRY010000169">
    <property type="protein sequence ID" value="KAF9062553.1"/>
    <property type="molecule type" value="Genomic_DNA"/>
</dbReference>
<name>A0A9P5U2E2_9AGAR</name>
<feature type="domain" description="Ketosynthase family 3 (KS3)" evidence="4">
    <location>
        <begin position="1"/>
        <end position="230"/>
    </location>
</feature>